<evidence type="ECO:0000256" key="7">
    <source>
        <dbReference type="RuleBase" id="RU003869"/>
    </source>
</evidence>
<sequence length="183" mass="19957">MSRIGKQPIKIPSGVEVTVTADNTVTVTGPRGTLSQRMHADVRIAQEEGAVRVERSSDEGFHRSLHGLTRSLIANMVDGVTKGFERSLEIVGVGYRAQMKGQDLEIAVGYSHPVVVRRPEGIEFEVPAPTRITVRGNDKQLVGETAANIRKLRKPEPYKGKGIRYEGEFVRKKAGKAAKGAVV</sequence>
<evidence type="ECO:0000259" key="9">
    <source>
        <dbReference type="Pfam" id="PF00347"/>
    </source>
</evidence>
<evidence type="ECO:0000256" key="6">
    <source>
        <dbReference type="HAMAP-Rule" id="MF_01365"/>
    </source>
</evidence>
<dbReference type="InterPro" id="IPR002358">
    <property type="entry name" value="Ribosomal_uL6_CS"/>
</dbReference>
<accession>A0A0H4T087</accession>
<evidence type="ECO:0000313" key="10">
    <source>
        <dbReference type="EMBL" id="AKQ00946.1"/>
    </source>
</evidence>
<dbReference type="GO" id="GO:0019843">
    <property type="term" value="F:rRNA binding"/>
    <property type="evidence" value="ECO:0007669"/>
    <property type="project" value="UniProtKB-UniRule"/>
</dbReference>
<dbReference type="PANTHER" id="PTHR11655">
    <property type="entry name" value="60S/50S RIBOSOMAL PROTEIN L6/L9"/>
    <property type="match status" value="1"/>
</dbReference>
<dbReference type="SUPFAM" id="SSF56053">
    <property type="entry name" value="Ribosomal protein L6"/>
    <property type="match status" value="2"/>
</dbReference>
<dbReference type="PIRSF" id="PIRSF002162">
    <property type="entry name" value="Ribosomal_L6"/>
    <property type="match status" value="1"/>
</dbReference>
<evidence type="ECO:0000256" key="4">
    <source>
        <dbReference type="ARBA" id="ARBA00022980"/>
    </source>
</evidence>
<feature type="domain" description="Large ribosomal subunit protein uL6 alpha-beta" evidence="9">
    <location>
        <begin position="11"/>
        <end position="83"/>
    </location>
</feature>
<protein>
    <recommendedName>
        <fullName evidence="6">Large ribosomal subunit protein uL6</fullName>
    </recommendedName>
</protein>
<keyword evidence="2 6" id="KW-0699">rRNA-binding</keyword>
<evidence type="ECO:0000256" key="2">
    <source>
        <dbReference type="ARBA" id="ARBA00022730"/>
    </source>
</evidence>
<comment type="function">
    <text evidence="6 8">This protein binds to the 23S rRNA, and is important in its secondary structure. It is located near the subunit interface in the base of the L7/L12 stalk, and near the tRNA binding site of the peptidyltransferase center.</text>
</comment>
<dbReference type="InterPro" id="IPR020040">
    <property type="entry name" value="Ribosomal_uL6_a/b-dom"/>
</dbReference>
<dbReference type="PANTHER" id="PTHR11655:SF14">
    <property type="entry name" value="LARGE RIBOSOMAL SUBUNIT PROTEIN UL6M"/>
    <property type="match status" value="1"/>
</dbReference>
<dbReference type="PRINTS" id="PR00059">
    <property type="entry name" value="RIBOSOMALL6"/>
</dbReference>
<comment type="subunit">
    <text evidence="6">Part of the 50S ribosomal subunit.</text>
</comment>
<feature type="domain" description="Large ribosomal subunit protein uL6 alpha-beta" evidence="9">
    <location>
        <begin position="91"/>
        <end position="165"/>
    </location>
</feature>
<dbReference type="GO" id="GO:0002181">
    <property type="term" value="P:cytoplasmic translation"/>
    <property type="evidence" value="ECO:0007669"/>
    <property type="project" value="TreeGrafter"/>
</dbReference>
<evidence type="ECO:0000256" key="1">
    <source>
        <dbReference type="ARBA" id="ARBA00009356"/>
    </source>
</evidence>
<comment type="similarity">
    <text evidence="1 6 7">Belongs to the universal ribosomal protein uL6 family.</text>
</comment>
<keyword evidence="3 6" id="KW-0694">RNA-binding</keyword>
<keyword evidence="4 6" id="KW-0689">Ribosomal protein</keyword>
<dbReference type="PROSITE" id="PS00525">
    <property type="entry name" value="RIBOSOMAL_L6_1"/>
    <property type="match status" value="1"/>
</dbReference>
<dbReference type="HAMAP" id="MF_01365_B">
    <property type="entry name" value="Ribosomal_uL6_B"/>
    <property type="match status" value="1"/>
</dbReference>
<dbReference type="Pfam" id="PF00347">
    <property type="entry name" value="Ribosomal_L6"/>
    <property type="match status" value="2"/>
</dbReference>
<evidence type="ECO:0000256" key="5">
    <source>
        <dbReference type="ARBA" id="ARBA00023274"/>
    </source>
</evidence>
<dbReference type="GO" id="GO:0022625">
    <property type="term" value="C:cytosolic large ribosomal subunit"/>
    <property type="evidence" value="ECO:0007669"/>
    <property type="project" value="UniProtKB-UniRule"/>
</dbReference>
<evidence type="ECO:0000256" key="3">
    <source>
        <dbReference type="ARBA" id="ARBA00022884"/>
    </source>
</evidence>
<dbReference type="GO" id="GO:0003735">
    <property type="term" value="F:structural constituent of ribosome"/>
    <property type="evidence" value="ECO:0007669"/>
    <property type="project" value="UniProtKB-UniRule"/>
</dbReference>
<dbReference type="NCBIfam" id="TIGR03654">
    <property type="entry name" value="L6_bact"/>
    <property type="match status" value="1"/>
</dbReference>
<dbReference type="EMBL" id="KT006944">
    <property type="protein sequence ID" value="AKQ00946.1"/>
    <property type="molecule type" value="Genomic_DNA"/>
</dbReference>
<keyword evidence="5 6" id="KW-0687">Ribonucleoprotein</keyword>
<dbReference type="InterPro" id="IPR036789">
    <property type="entry name" value="Ribosomal_uL6-like_a/b-dom_sf"/>
</dbReference>
<organism evidence="10">
    <name type="scientific">uncultured actinobacterium Rifle_16ft_4_minimus_12599</name>
    <dbReference type="NCBI Taxonomy" id="1665144"/>
    <lineage>
        <taxon>Bacteria</taxon>
        <taxon>Bacillati</taxon>
        <taxon>Actinomycetota</taxon>
        <taxon>Actinomycetes</taxon>
        <taxon>marine Actinobacteria clade</taxon>
        <taxon>environmental samples</taxon>
    </lineage>
</organism>
<name>A0A0H4T087_9ACTN</name>
<dbReference type="AlphaFoldDB" id="A0A0H4T087"/>
<dbReference type="InterPro" id="IPR019906">
    <property type="entry name" value="Ribosomal_uL6_bac-type"/>
</dbReference>
<evidence type="ECO:0000256" key="8">
    <source>
        <dbReference type="RuleBase" id="RU003870"/>
    </source>
</evidence>
<dbReference type="InterPro" id="IPR000702">
    <property type="entry name" value="Ribosomal_uL6-like"/>
</dbReference>
<gene>
    <name evidence="6" type="primary">rplF</name>
</gene>
<reference evidence="10" key="1">
    <citation type="journal article" date="2015" name="ISME J.">
        <title>Aquifer environment selects for microbial species cohorts in sediment and groundwater.</title>
        <authorList>
            <person name="Hug L.A."/>
            <person name="Thomas B.C."/>
            <person name="Brown C.T."/>
            <person name="Frischkorn K.R."/>
            <person name="Williams K.H."/>
            <person name="Tringe S.G."/>
            <person name="Banfield J.F."/>
        </authorList>
    </citation>
    <scope>NUCLEOTIDE SEQUENCE</scope>
</reference>
<proteinExistence type="inferred from homology"/>
<dbReference type="FunFam" id="3.90.930.12:FF:000002">
    <property type="entry name" value="50S ribosomal protein L6"/>
    <property type="match status" value="1"/>
</dbReference>
<dbReference type="FunFam" id="3.90.930.12:FF:000001">
    <property type="entry name" value="50S ribosomal protein L6"/>
    <property type="match status" value="1"/>
</dbReference>
<dbReference type="Gene3D" id="3.90.930.12">
    <property type="entry name" value="Ribosomal protein L6, alpha-beta domain"/>
    <property type="match status" value="2"/>
</dbReference>